<organism evidence="8 9">
    <name type="scientific">Adlercreutzia hattorii</name>
    <dbReference type="NCBI Taxonomy" id="2707299"/>
    <lineage>
        <taxon>Bacteria</taxon>
        <taxon>Bacillati</taxon>
        <taxon>Actinomycetota</taxon>
        <taxon>Coriobacteriia</taxon>
        <taxon>Eggerthellales</taxon>
        <taxon>Eggerthellaceae</taxon>
        <taxon>Adlercreutzia</taxon>
    </lineage>
</organism>
<evidence type="ECO:0000313" key="8">
    <source>
        <dbReference type="EMBL" id="BCA88716.1"/>
    </source>
</evidence>
<evidence type="ECO:0000256" key="3">
    <source>
        <dbReference type="ARBA" id="ARBA00023235"/>
    </source>
</evidence>
<accession>A0A6F8SMG9</accession>
<dbReference type="GO" id="GO:0000455">
    <property type="term" value="P:enzyme-directed rRNA pseudouridine synthesis"/>
    <property type="evidence" value="ECO:0007669"/>
    <property type="project" value="UniProtKB-ARBA"/>
</dbReference>
<dbReference type="PANTHER" id="PTHR21600:SF44">
    <property type="entry name" value="RIBOSOMAL LARGE SUBUNIT PSEUDOURIDINE SYNTHASE D"/>
    <property type="match status" value="1"/>
</dbReference>
<protein>
    <recommendedName>
        <fullName evidence="6">Pseudouridine synthase</fullName>
        <ecNumber evidence="6">5.4.99.-</ecNumber>
    </recommendedName>
</protein>
<comment type="function">
    <text evidence="6">Responsible for synthesis of pseudouridine from uracil.</text>
</comment>
<evidence type="ECO:0000256" key="5">
    <source>
        <dbReference type="PROSITE-ProRule" id="PRU00182"/>
    </source>
</evidence>
<dbReference type="NCBIfam" id="TIGR00005">
    <property type="entry name" value="rluA_subfam"/>
    <property type="match status" value="1"/>
</dbReference>
<dbReference type="Gene3D" id="3.30.2350.10">
    <property type="entry name" value="Pseudouridine synthase"/>
    <property type="match status" value="1"/>
</dbReference>
<evidence type="ECO:0000256" key="4">
    <source>
        <dbReference type="PIRSR" id="PIRSR606225-1"/>
    </source>
</evidence>
<dbReference type="InterPro" id="IPR002942">
    <property type="entry name" value="S4_RNA-bd"/>
</dbReference>
<dbReference type="SMART" id="SM00363">
    <property type="entry name" value="S4"/>
    <property type="match status" value="1"/>
</dbReference>
<comment type="similarity">
    <text evidence="2 6">Belongs to the pseudouridine synthase RluA family.</text>
</comment>
<dbReference type="PANTHER" id="PTHR21600">
    <property type="entry name" value="MITOCHONDRIAL RNA PSEUDOURIDINE SYNTHASE"/>
    <property type="match status" value="1"/>
</dbReference>
<name>A0A6F8SMG9_9ACTN</name>
<dbReference type="InterPro" id="IPR020103">
    <property type="entry name" value="PsdUridine_synth_cat_dom_sf"/>
</dbReference>
<dbReference type="Pfam" id="PF01479">
    <property type="entry name" value="S4"/>
    <property type="match status" value="1"/>
</dbReference>
<keyword evidence="5" id="KW-0694">RNA-binding</keyword>
<dbReference type="InterPro" id="IPR036986">
    <property type="entry name" value="S4_RNA-bd_sf"/>
</dbReference>
<feature type="domain" description="RNA-binding S4" evidence="7">
    <location>
        <begin position="19"/>
        <end position="81"/>
    </location>
</feature>
<dbReference type="InterPro" id="IPR050188">
    <property type="entry name" value="RluA_PseudoU_synthase"/>
</dbReference>
<dbReference type="GO" id="GO:0003723">
    <property type="term" value="F:RNA binding"/>
    <property type="evidence" value="ECO:0007669"/>
    <property type="project" value="UniProtKB-KW"/>
</dbReference>
<dbReference type="PROSITE" id="PS50889">
    <property type="entry name" value="S4"/>
    <property type="match status" value="1"/>
</dbReference>
<dbReference type="InterPro" id="IPR006225">
    <property type="entry name" value="PsdUridine_synth_RluC/D"/>
</dbReference>
<dbReference type="EC" id="5.4.99.-" evidence="6"/>
<dbReference type="InterPro" id="IPR006145">
    <property type="entry name" value="PsdUridine_synth_RsuA/RluA"/>
</dbReference>
<keyword evidence="3 6" id="KW-0413">Isomerase</keyword>
<evidence type="ECO:0000256" key="2">
    <source>
        <dbReference type="ARBA" id="ARBA00010876"/>
    </source>
</evidence>
<keyword evidence="9" id="KW-1185">Reference proteome</keyword>
<dbReference type="Pfam" id="PF00849">
    <property type="entry name" value="PseudoU_synth_2"/>
    <property type="match status" value="1"/>
</dbReference>
<reference evidence="9" key="2">
    <citation type="submission" date="2020-03" db="EMBL/GenBank/DDBJ databases">
        <title>Complete Genome Sequence of Adlercreutzia sp. strain 8CFCBH1 Producing Equol, Isolated from Healthy Japanese Feces.</title>
        <authorList>
            <person name="Ogata Y."/>
            <person name="Sakamoto M."/>
            <person name="Ohkuma M."/>
            <person name="Hattori M."/>
            <person name="Suda W."/>
        </authorList>
    </citation>
    <scope>NUCLEOTIDE SEQUENCE [LARGE SCALE GENOMIC DNA]</scope>
    <source>
        <strain evidence="9">8CFCBH1</strain>
    </source>
</reference>
<reference evidence="9" key="1">
    <citation type="journal article" date="2020" name="Microbiol. Resour. Announc.">
        <title>Complete Genome Sequence of Adlercreutzia sp. Strain 8CFCBH1, a Potent Producer of Equol, Isolated from Healthy Japanese Feces.</title>
        <authorList>
            <person name="Ogata Y."/>
            <person name="Sakamoto M."/>
            <person name="Ohkuma M."/>
            <person name="Hattori M."/>
            <person name="Suda W."/>
        </authorList>
    </citation>
    <scope>NUCLEOTIDE SEQUENCE [LARGE SCALE GENOMIC DNA]</scope>
    <source>
        <strain evidence="9">8CFCBH1</strain>
    </source>
</reference>
<evidence type="ECO:0000256" key="1">
    <source>
        <dbReference type="ARBA" id="ARBA00000073"/>
    </source>
</evidence>
<dbReference type="InterPro" id="IPR006224">
    <property type="entry name" value="PsdUridine_synth_RluA-like_CS"/>
</dbReference>
<dbReference type="GO" id="GO:0120159">
    <property type="term" value="F:rRNA pseudouridine synthase activity"/>
    <property type="evidence" value="ECO:0007669"/>
    <property type="project" value="UniProtKB-ARBA"/>
</dbReference>
<proteinExistence type="inferred from homology"/>
<dbReference type="EMBL" id="AP022829">
    <property type="protein sequence ID" value="BCA88716.1"/>
    <property type="molecule type" value="Genomic_DNA"/>
</dbReference>
<evidence type="ECO:0000259" key="7">
    <source>
        <dbReference type="SMART" id="SM00363"/>
    </source>
</evidence>
<dbReference type="CDD" id="cd00165">
    <property type="entry name" value="S4"/>
    <property type="match status" value="1"/>
</dbReference>
<dbReference type="CDD" id="cd02869">
    <property type="entry name" value="PseudoU_synth_RluA_like"/>
    <property type="match status" value="1"/>
</dbReference>
<dbReference type="PROSITE" id="PS01129">
    <property type="entry name" value="PSI_RLU"/>
    <property type="match status" value="1"/>
</dbReference>
<feature type="active site" evidence="4">
    <location>
        <position position="147"/>
    </location>
</feature>
<dbReference type="KEGG" id="ahat:ADCFC_13350"/>
<dbReference type="SUPFAM" id="SSF55120">
    <property type="entry name" value="Pseudouridine synthase"/>
    <property type="match status" value="1"/>
</dbReference>
<gene>
    <name evidence="8" type="ORF">ADCFC_12140</name>
</gene>
<dbReference type="Proteomes" id="UP000501727">
    <property type="component" value="Chromosome"/>
</dbReference>
<evidence type="ECO:0000256" key="6">
    <source>
        <dbReference type="RuleBase" id="RU362028"/>
    </source>
</evidence>
<sequence length="355" mass="38860">MDAMSRSLCHIATTEDAGNRLDALCAARGLYASRSAAARAIEEGRVFVNGATVSKKHAVAAGDTIVYEVDDEPESVVVYGEPIDLDVRFEDEDMLVLSKQIGLVCHPSVDHAHGTLVNALIWHCGEENLCNVQGEEADRLGIVHRLDRDTSGLMLAAKTDEAGCELMAQIQDRAVDRHYIALVHGIMAHDTGMIDAPIARSADERCRMAVRDTPSAREAITTFRVLERFEAGPKDDGYSLIECKLFTGRTHQIRVHMQYTRHPIVGDPVYNAHGPRDARAQLGLRRQFLHSYSIAFEHPTTGEPMAFADNLPQDLQEALDALAERSLGKTDAGREVAELMAASPVPSVEGEVPDE</sequence>
<dbReference type="Gene3D" id="3.10.290.10">
    <property type="entry name" value="RNA-binding S4 domain"/>
    <property type="match status" value="1"/>
</dbReference>
<dbReference type="SUPFAM" id="SSF55174">
    <property type="entry name" value="Alpha-L RNA-binding motif"/>
    <property type="match status" value="1"/>
</dbReference>
<evidence type="ECO:0000313" key="9">
    <source>
        <dbReference type="Proteomes" id="UP000501727"/>
    </source>
</evidence>
<comment type="catalytic activity">
    <reaction evidence="1 6">
        <text>a uridine in RNA = a pseudouridine in RNA</text>
        <dbReference type="Rhea" id="RHEA:48348"/>
        <dbReference type="Rhea" id="RHEA-COMP:12068"/>
        <dbReference type="Rhea" id="RHEA-COMP:12069"/>
        <dbReference type="ChEBI" id="CHEBI:65314"/>
        <dbReference type="ChEBI" id="CHEBI:65315"/>
    </reaction>
</comment>
<dbReference type="AlphaFoldDB" id="A0A6F8SMG9"/>